<sequence length="207" mass="24686">MNFNINLILKKILLKNQKNNINNIYLDNYDNNIYTNTKNYTPDMRIYKNNIFKLICPFSKKILYNKTKLKKPFYKKKIVQKIILKIHRTSLTLKRSRVFRYKIITCVGTNRQWVGIGEGKNRLFKRSYSKSVNTAKQNVYNLNFECNDYKQLKYKGCTFKALNMTENRKNLKMYDNLIKVSGYQKIKLVSYSSKTSINVLKSILHNF</sequence>
<dbReference type="KEGG" id="tpv:TP05_0013"/>
<keyword evidence="1 3" id="KW-0689">Ribosomal protein</keyword>
<keyword evidence="1" id="KW-0687">Ribonucleoprotein</keyword>
<accession>Q4MYB0</accession>
<dbReference type="InParanoid" id="Q4MYB0"/>
<dbReference type="Pfam" id="PF00333">
    <property type="entry name" value="Ribosomal_S5"/>
    <property type="match status" value="1"/>
</dbReference>
<name>Q4MYB0_THEPA</name>
<dbReference type="GO" id="GO:0003735">
    <property type="term" value="F:structural constituent of ribosome"/>
    <property type="evidence" value="ECO:0007669"/>
    <property type="project" value="UniProtKB-UniRule"/>
</dbReference>
<dbReference type="eggNOG" id="ENOG502QXJ2">
    <property type="taxonomic scope" value="Eukaryota"/>
</dbReference>
<dbReference type="InterPro" id="IPR013810">
    <property type="entry name" value="Ribosomal_uS5_N"/>
</dbReference>
<evidence type="ECO:0000256" key="1">
    <source>
        <dbReference type="PROSITE-ProRule" id="PRU00268"/>
    </source>
</evidence>
<evidence type="ECO:0000313" key="3">
    <source>
        <dbReference type="EMBL" id="EAN30399.1"/>
    </source>
</evidence>
<comment type="caution">
    <text evidence="3">The sequence shown here is derived from an EMBL/GenBank/DDBJ whole genome shotgun (WGS) entry which is preliminary data.</text>
</comment>
<dbReference type="SUPFAM" id="SSF54768">
    <property type="entry name" value="dsRNA-binding domain-like"/>
    <property type="match status" value="1"/>
</dbReference>
<feature type="domain" description="S5 DRBM" evidence="2">
    <location>
        <begin position="79"/>
        <end position="142"/>
    </location>
</feature>
<organism evidence="3 4">
    <name type="scientific">Theileria parva</name>
    <name type="common">East coast fever infection agent</name>
    <dbReference type="NCBI Taxonomy" id="5875"/>
    <lineage>
        <taxon>Eukaryota</taxon>
        <taxon>Sar</taxon>
        <taxon>Alveolata</taxon>
        <taxon>Apicomplexa</taxon>
        <taxon>Aconoidasida</taxon>
        <taxon>Piroplasmida</taxon>
        <taxon>Theileriidae</taxon>
        <taxon>Theileria</taxon>
    </lineage>
</organism>
<protein>
    <submittedName>
        <fullName evidence="3">Ribosomal protein S5, putative</fullName>
    </submittedName>
</protein>
<dbReference type="GO" id="GO:0003723">
    <property type="term" value="F:RNA binding"/>
    <property type="evidence" value="ECO:0007669"/>
    <property type="project" value="InterPro"/>
</dbReference>
<dbReference type="GO" id="GO:0005840">
    <property type="term" value="C:ribosome"/>
    <property type="evidence" value="ECO:0007669"/>
    <property type="project" value="UniProtKB-KW"/>
</dbReference>
<keyword evidence="4" id="KW-1185">Reference proteome</keyword>
<evidence type="ECO:0000259" key="2">
    <source>
        <dbReference type="PROSITE" id="PS50881"/>
    </source>
</evidence>
<evidence type="ECO:0000313" key="4">
    <source>
        <dbReference type="Proteomes" id="UP000001949"/>
    </source>
</evidence>
<dbReference type="Proteomes" id="UP000001949">
    <property type="component" value="Unassembled WGS sequence"/>
</dbReference>
<dbReference type="PROSITE" id="PS50881">
    <property type="entry name" value="S5_DSRBD"/>
    <property type="match status" value="1"/>
</dbReference>
<dbReference type="GO" id="GO:0006412">
    <property type="term" value="P:translation"/>
    <property type="evidence" value="ECO:0007669"/>
    <property type="project" value="InterPro"/>
</dbReference>
<dbReference type="AlphaFoldDB" id="Q4MYB0"/>
<dbReference type="GO" id="GO:1990904">
    <property type="term" value="C:ribonucleoprotein complex"/>
    <property type="evidence" value="ECO:0007669"/>
    <property type="project" value="UniProtKB-UniRule"/>
</dbReference>
<dbReference type="EMBL" id="AAGK01000009">
    <property type="protein sequence ID" value="EAN30399.1"/>
    <property type="molecule type" value="Genomic_DNA"/>
</dbReference>
<dbReference type="Gene3D" id="3.30.160.20">
    <property type="match status" value="1"/>
</dbReference>
<proteinExistence type="predicted"/>
<dbReference type="VEuPathDB" id="PiroplasmaDB:TpMuguga_05g00013"/>
<gene>
    <name evidence="3" type="ordered locus">TP05_0013</name>
</gene>
<reference evidence="3 4" key="1">
    <citation type="journal article" date="2005" name="Science">
        <title>Genome sequence of Theileria parva, a bovine pathogen that transforms lymphocytes.</title>
        <authorList>
            <person name="Gardner M.J."/>
            <person name="Bishop R."/>
            <person name="Shah T."/>
            <person name="de Villiers E.P."/>
            <person name="Carlton J.M."/>
            <person name="Hall N."/>
            <person name="Ren Q."/>
            <person name="Paulsen I.T."/>
            <person name="Pain A."/>
            <person name="Berriman M."/>
            <person name="Wilson R.J.M."/>
            <person name="Sato S."/>
            <person name="Ralph S.A."/>
            <person name="Mann D.J."/>
            <person name="Xiong Z."/>
            <person name="Shallom S.J."/>
            <person name="Weidman J."/>
            <person name="Jiang L."/>
            <person name="Lynn J."/>
            <person name="Weaver B."/>
            <person name="Shoaibi A."/>
            <person name="Domingo A.R."/>
            <person name="Wasawo D."/>
            <person name="Crabtree J."/>
            <person name="Wortman J.R."/>
            <person name="Haas B."/>
            <person name="Angiuoli S.V."/>
            <person name="Creasy T.H."/>
            <person name="Lu C."/>
            <person name="Suh B."/>
            <person name="Silva J.C."/>
            <person name="Utterback T.R."/>
            <person name="Feldblyum T.V."/>
            <person name="Pertea M."/>
            <person name="Allen J."/>
            <person name="Nierman W.C."/>
            <person name="Taracha E.L.N."/>
            <person name="Salzberg S.L."/>
            <person name="White O.R."/>
            <person name="Fitzhugh H.A."/>
            <person name="Morzaria S."/>
            <person name="Venter J.C."/>
            <person name="Fraser C.M."/>
            <person name="Nene V."/>
        </authorList>
    </citation>
    <scope>NUCLEOTIDE SEQUENCE [LARGE SCALE GENOMIC DNA]</scope>
    <source>
        <strain evidence="3 4">Muguga</strain>
    </source>
</reference>
<dbReference type="GeneID" id="3882268"/>